<evidence type="ECO:0008006" key="4">
    <source>
        <dbReference type="Google" id="ProtNLM"/>
    </source>
</evidence>
<gene>
    <name evidence="2" type="ordered locus">HMPREF0389_01273</name>
</gene>
<name>D6GT35_FILAD</name>
<protein>
    <recommendedName>
        <fullName evidence="4">DUF4418 domain-containing protein</fullName>
    </recommendedName>
</protein>
<keyword evidence="1" id="KW-0812">Transmembrane</keyword>
<evidence type="ECO:0000313" key="3">
    <source>
        <dbReference type="Proteomes" id="UP000007468"/>
    </source>
</evidence>
<keyword evidence="3" id="KW-1185">Reference proteome</keyword>
<reference evidence="3" key="1">
    <citation type="submission" date="2010-12" db="EMBL/GenBank/DDBJ databases">
        <title>The genome sequence of Filifactor alocis strain ATCC 35896.</title>
        <authorList>
            <consortium name="The Broad Institute Genome Sequencing Platform"/>
            <person name="Ward D."/>
            <person name="Earl A."/>
            <person name="Feldgarden M."/>
            <person name="Young S.K."/>
            <person name="Gargeya S."/>
            <person name="Zeng Q."/>
            <person name="Alvarado L."/>
            <person name="Berlin A."/>
            <person name="Bochicchio J."/>
            <person name="Chapman S.B."/>
            <person name="Chen Z."/>
            <person name="Freedman E."/>
            <person name="Gellesch M."/>
            <person name="Goldberg J."/>
            <person name="Griggs A."/>
            <person name="Gujja S."/>
            <person name="Heilman E."/>
            <person name="Heiman D."/>
            <person name="Howarth C."/>
            <person name="Mehta T."/>
            <person name="Neiman D."/>
            <person name="Pearson M."/>
            <person name="Roberts A."/>
            <person name="Saif S."/>
            <person name="Shea T."/>
            <person name="Shenoy N."/>
            <person name="Sisk P."/>
            <person name="Stolte C."/>
            <person name="Sykes S."/>
            <person name="White J."/>
            <person name="Yandava C."/>
            <person name="Izard J."/>
            <person name="Blanton J.M."/>
            <person name="Baranova O.V."/>
            <person name="Tanner A.C."/>
            <person name="Dewhirst F.E."/>
            <person name="Haas B."/>
            <person name="Nusbaum C."/>
            <person name="Birren B."/>
        </authorList>
    </citation>
    <scope>NUCLEOTIDE SEQUENCE [LARGE SCALE GENOMIC DNA]</scope>
    <source>
        <strain evidence="3">ATCC 35896 / CCUG 47790 / D40 B5</strain>
    </source>
</reference>
<feature type="transmembrane region" description="Helical" evidence="1">
    <location>
        <begin position="41"/>
        <end position="64"/>
    </location>
</feature>
<dbReference type="AlphaFoldDB" id="D6GT35"/>
<dbReference type="Proteomes" id="UP000007468">
    <property type="component" value="Chromosome"/>
</dbReference>
<dbReference type="RefSeq" id="WP_014263171.1">
    <property type="nucleotide sequence ID" value="NC_016630.1"/>
</dbReference>
<accession>D6GT35</accession>
<evidence type="ECO:0000313" key="2">
    <source>
        <dbReference type="EMBL" id="EFE28020.1"/>
    </source>
</evidence>
<dbReference type="OrthoDB" id="3239888at2"/>
<sequence length="134" mass="14494">MKKNIIFEVIILVLGVVLMLTPTMIAPTCGPMPDGKFMKCHWMGQAVIGIGGVETGIGVMMLFVKKKSAKVGLAISNVLLGILAILITTVLIGGCMKPMMTCNTHTKPMILLVSGIFIVVNAFFIWKNKEELSE</sequence>
<evidence type="ECO:0000256" key="1">
    <source>
        <dbReference type="SAM" id="Phobius"/>
    </source>
</evidence>
<dbReference type="InterPro" id="IPR025531">
    <property type="entry name" value="DUF4418"/>
</dbReference>
<feature type="transmembrane region" description="Helical" evidence="1">
    <location>
        <begin position="71"/>
        <end position="94"/>
    </location>
</feature>
<proteinExistence type="predicted"/>
<dbReference type="STRING" id="546269.HMPREF0389_01273"/>
<organism evidence="2 3">
    <name type="scientific">Filifactor alocis (strain ATCC 35896 / CCUG 47790 / D40 B5)</name>
    <name type="common">Fusobacterium alocis</name>
    <dbReference type="NCBI Taxonomy" id="546269"/>
    <lineage>
        <taxon>Bacteria</taxon>
        <taxon>Bacillati</taxon>
        <taxon>Bacillota</taxon>
        <taxon>Clostridia</taxon>
        <taxon>Peptostreptococcales</taxon>
        <taxon>Filifactoraceae</taxon>
        <taxon>Filifactor</taxon>
    </lineage>
</organism>
<feature type="transmembrane region" description="Helical" evidence="1">
    <location>
        <begin position="109"/>
        <end position="126"/>
    </location>
</feature>
<keyword evidence="1" id="KW-0472">Membrane</keyword>
<dbReference type="eggNOG" id="ENOG5032SAC">
    <property type="taxonomic scope" value="Bacteria"/>
</dbReference>
<dbReference type="KEGG" id="faa:HMPREF0389_01273"/>
<dbReference type="EMBL" id="CP002390">
    <property type="protein sequence ID" value="EFE28020.1"/>
    <property type="molecule type" value="Genomic_DNA"/>
</dbReference>
<keyword evidence="1" id="KW-1133">Transmembrane helix</keyword>
<dbReference type="Pfam" id="PF14387">
    <property type="entry name" value="DUF4418"/>
    <property type="match status" value="1"/>
</dbReference>